<feature type="compositionally biased region" description="Low complexity" evidence="1">
    <location>
        <begin position="40"/>
        <end position="49"/>
    </location>
</feature>
<feature type="compositionally biased region" description="Basic residues" evidence="1">
    <location>
        <begin position="60"/>
        <end position="84"/>
    </location>
</feature>
<evidence type="ECO:0000313" key="2">
    <source>
        <dbReference type="EMBL" id="QHT03838.1"/>
    </source>
</evidence>
<sequence>MDLLNKLADTVKSGVDKVKTTLSGTNAAAQTSLPAVATAKAPAALGTAPETPGHTVTGGRRIKRRSTKKAGKRRSTKRRRHRKH</sequence>
<reference evidence="2" key="1">
    <citation type="journal article" date="2020" name="Nature">
        <title>Giant virus diversity and host interactions through global metagenomics.</title>
        <authorList>
            <person name="Schulz F."/>
            <person name="Roux S."/>
            <person name="Paez-Espino D."/>
            <person name="Jungbluth S."/>
            <person name="Walsh D.A."/>
            <person name="Denef V.J."/>
            <person name="McMahon K.D."/>
            <person name="Konstantinidis K.T."/>
            <person name="Eloe-Fadrosh E.A."/>
            <person name="Kyrpides N.C."/>
            <person name="Woyke T."/>
        </authorList>
    </citation>
    <scope>NUCLEOTIDE SEQUENCE</scope>
    <source>
        <strain evidence="2">GVMAG-M-3300021120-1</strain>
    </source>
</reference>
<organism evidence="2">
    <name type="scientific">viral metagenome</name>
    <dbReference type="NCBI Taxonomy" id="1070528"/>
    <lineage>
        <taxon>unclassified sequences</taxon>
        <taxon>metagenomes</taxon>
        <taxon>organismal metagenomes</taxon>
    </lineage>
</organism>
<accession>A0A6C0CGX7</accession>
<protein>
    <submittedName>
        <fullName evidence="2">Uncharacterized protein</fullName>
    </submittedName>
</protein>
<dbReference type="AlphaFoldDB" id="A0A6C0CGX7"/>
<dbReference type="EMBL" id="MN739418">
    <property type="protein sequence ID" value="QHT03838.1"/>
    <property type="molecule type" value="Genomic_DNA"/>
</dbReference>
<proteinExistence type="predicted"/>
<feature type="region of interest" description="Disordered" evidence="1">
    <location>
        <begin position="40"/>
        <end position="84"/>
    </location>
</feature>
<name>A0A6C0CGX7_9ZZZZ</name>
<evidence type="ECO:0000256" key="1">
    <source>
        <dbReference type="SAM" id="MobiDB-lite"/>
    </source>
</evidence>